<gene>
    <name evidence="2" type="ORF">LX83_001708</name>
</gene>
<evidence type="ECO:0000313" key="2">
    <source>
        <dbReference type="EMBL" id="MCP2164868.1"/>
    </source>
</evidence>
<name>A0AAE3GBP8_9PSEU</name>
<dbReference type="EMBL" id="JAMTCK010000003">
    <property type="protein sequence ID" value="MCP2164868.1"/>
    <property type="molecule type" value="Genomic_DNA"/>
</dbReference>
<protein>
    <submittedName>
        <fullName evidence="2">Uncharacterized protein</fullName>
    </submittedName>
</protein>
<dbReference type="Proteomes" id="UP001206128">
    <property type="component" value="Unassembled WGS sequence"/>
</dbReference>
<dbReference type="AlphaFoldDB" id="A0AAE3GBP8"/>
<organism evidence="2 3">
    <name type="scientific">Goodfellowiella coeruleoviolacea</name>
    <dbReference type="NCBI Taxonomy" id="334858"/>
    <lineage>
        <taxon>Bacteria</taxon>
        <taxon>Bacillati</taxon>
        <taxon>Actinomycetota</taxon>
        <taxon>Actinomycetes</taxon>
        <taxon>Pseudonocardiales</taxon>
        <taxon>Pseudonocardiaceae</taxon>
        <taxon>Goodfellowiella</taxon>
    </lineage>
</organism>
<evidence type="ECO:0000256" key="1">
    <source>
        <dbReference type="SAM" id="MobiDB-lite"/>
    </source>
</evidence>
<feature type="region of interest" description="Disordered" evidence="1">
    <location>
        <begin position="38"/>
        <end position="81"/>
    </location>
</feature>
<dbReference type="RefSeq" id="WP_253769027.1">
    <property type="nucleotide sequence ID" value="NZ_JAMTCK010000003.1"/>
</dbReference>
<accession>A0AAE3GBP8</accession>
<evidence type="ECO:0000313" key="3">
    <source>
        <dbReference type="Proteomes" id="UP001206128"/>
    </source>
</evidence>
<proteinExistence type="predicted"/>
<sequence length="81" mass="7965">MSSENLRRTDSETVPETVKPFNVVRLVGVGGDIGTAATLGAGDGTGGGTGGGVPAEPGGSHQTNGPTPTRTTATADREVTN</sequence>
<feature type="compositionally biased region" description="Gly residues" evidence="1">
    <location>
        <begin position="41"/>
        <end position="53"/>
    </location>
</feature>
<reference evidence="2" key="1">
    <citation type="submission" date="2022-06" db="EMBL/GenBank/DDBJ databases">
        <title>Genomic Encyclopedia of Archaeal and Bacterial Type Strains, Phase II (KMG-II): from individual species to whole genera.</title>
        <authorList>
            <person name="Goeker M."/>
        </authorList>
    </citation>
    <scope>NUCLEOTIDE SEQUENCE</scope>
    <source>
        <strain evidence="2">DSM 43935</strain>
    </source>
</reference>
<keyword evidence="3" id="KW-1185">Reference proteome</keyword>
<comment type="caution">
    <text evidence="2">The sequence shown here is derived from an EMBL/GenBank/DDBJ whole genome shotgun (WGS) entry which is preliminary data.</text>
</comment>